<dbReference type="EMBL" id="RBXO01000001">
    <property type="protein sequence ID" value="RKT52558.1"/>
    <property type="molecule type" value="Genomic_DNA"/>
</dbReference>
<feature type="signal peptide" evidence="1">
    <location>
        <begin position="1"/>
        <end position="34"/>
    </location>
</feature>
<dbReference type="RefSeq" id="WP_121002203.1">
    <property type="nucleotide sequence ID" value="NZ_RBXO01000001.1"/>
</dbReference>
<evidence type="ECO:0000313" key="2">
    <source>
        <dbReference type="EMBL" id="RKT52558.1"/>
    </source>
</evidence>
<reference evidence="2 3" key="1">
    <citation type="submission" date="2018-10" db="EMBL/GenBank/DDBJ databases">
        <title>Sequencing the genomes of 1000 actinobacteria strains.</title>
        <authorList>
            <person name="Klenk H.-P."/>
        </authorList>
    </citation>
    <scope>NUCLEOTIDE SEQUENCE [LARGE SCALE GENOMIC DNA]</scope>
    <source>
        <strain evidence="2 3">DSM 43800</strain>
    </source>
</reference>
<accession>A0A495VY71</accession>
<evidence type="ECO:0000313" key="3">
    <source>
        <dbReference type="Proteomes" id="UP000282084"/>
    </source>
</evidence>
<dbReference type="AlphaFoldDB" id="A0A495VY71"/>
<evidence type="ECO:0008006" key="4">
    <source>
        <dbReference type="Google" id="ProtNLM"/>
    </source>
</evidence>
<keyword evidence="3" id="KW-1185">Reference proteome</keyword>
<keyword evidence="1" id="KW-0732">Signal</keyword>
<gene>
    <name evidence="2" type="ORF">C8E97_1076</name>
</gene>
<proteinExistence type="predicted"/>
<dbReference type="Proteomes" id="UP000282084">
    <property type="component" value="Unassembled WGS sequence"/>
</dbReference>
<dbReference type="OrthoDB" id="3700977at2"/>
<evidence type="ECO:0000256" key="1">
    <source>
        <dbReference type="SAM" id="SignalP"/>
    </source>
</evidence>
<organism evidence="2 3">
    <name type="scientific">Saccharothrix australiensis</name>
    <dbReference type="NCBI Taxonomy" id="2072"/>
    <lineage>
        <taxon>Bacteria</taxon>
        <taxon>Bacillati</taxon>
        <taxon>Actinomycetota</taxon>
        <taxon>Actinomycetes</taxon>
        <taxon>Pseudonocardiales</taxon>
        <taxon>Pseudonocardiaceae</taxon>
        <taxon>Saccharothrix</taxon>
    </lineage>
</organism>
<sequence>MALARRATAVVPLVGAVATAVALTGAAFFTVAHAGCAETGRFVERDGVVEFVGGCVDGRDLPAVPKVDNPQYDVRP</sequence>
<protein>
    <recommendedName>
        <fullName evidence="4">Secreted protein</fullName>
    </recommendedName>
</protein>
<feature type="chain" id="PRO_5019849824" description="Secreted protein" evidence="1">
    <location>
        <begin position="35"/>
        <end position="76"/>
    </location>
</feature>
<name>A0A495VY71_9PSEU</name>
<comment type="caution">
    <text evidence="2">The sequence shown here is derived from an EMBL/GenBank/DDBJ whole genome shotgun (WGS) entry which is preliminary data.</text>
</comment>